<protein>
    <recommendedName>
        <fullName evidence="8">NAD(P)-binding protein</fullName>
    </recommendedName>
</protein>
<keyword evidence="3" id="KW-0812">Transmembrane</keyword>
<dbReference type="Pfam" id="PF00106">
    <property type="entry name" value="adh_short"/>
    <property type="match status" value="1"/>
</dbReference>
<dbReference type="PANTHER" id="PTHR43899">
    <property type="entry name" value="RH59310P"/>
    <property type="match status" value="1"/>
</dbReference>
<keyword evidence="2" id="KW-0560">Oxidoreductase</keyword>
<dbReference type="PANTHER" id="PTHR43899:SF13">
    <property type="entry name" value="RH59310P"/>
    <property type="match status" value="1"/>
</dbReference>
<keyword evidence="7" id="KW-1185">Reference proteome</keyword>
<evidence type="ECO:0008006" key="8">
    <source>
        <dbReference type="Google" id="ProtNLM"/>
    </source>
</evidence>
<comment type="similarity">
    <text evidence="1">Belongs to the short-chain dehydrogenases/reductases (SDR) family.</text>
</comment>
<dbReference type="InterPro" id="IPR002347">
    <property type="entry name" value="SDR_fam"/>
</dbReference>
<dbReference type="SUPFAM" id="SSF51735">
    <property type="entry name" value="NAD(P)-binding Rossmann-fold domains"/>
    <property type="match status" value="1"/>
</dbReference>
<sequence length="486" mass="53342">MGTHLLRGRTRGRTTYDRAKRICAPISPGVSSNHHHDLPPMLARLFFIQDQLDRVRGPSWHESSFVVISLAAGRLVQEDVICTASWCFVPGFAEAEVEVAANFPSPHKITGGTKADDYQRQLLQRMRVAIQSIFLFTRLCKTSCFTIDSNAPDSKAIKIVRVPGHTCSMMFSTALQFCGLFFLCAIICRILLFINLYFLQASKIDRYLLADGEAWALVTGSSESIGLSLVQALLEKGFNVILHSRNEEKLARRIHELQKQYPNRRCVGFAGDASDVLPTVTGLLKTVEDIQNEGGRLTVLVNNVGGAGLFGVPTFTPLTDVSLEVARKQIDLNAKFPTLLTRALLPTMTANGPALMLNISSYAGVYGDPYISVYAATKAFNNIFSTSLAYESRVLHPSLEVLGIVLGGVLTAGNPLEKLGFASLTPDEAARDIIARVGCGKGVCAASWKQCLLGESAKWMPEAMARWALTREIQKRMGWQAERKSE</sequence>
<dbReference type="EMBL" id="WNWS01000040">
    <property type="protein sequence ID" value="KAE9985448.1"/>
    <property type="molecule type" value="Genomic_DNA"/>
</dbReference>
<accession>A0A8H3ZD56</accession>
<dbReference type="CDD" id="cd05233">
    <property type="entry name" value="SDR_c"/>
    <property type="match status" value="1"/>
</dbReference>
<dbReference type="Proteomes" id="UP000490939">
    <property type="component" value="Unassembled WGS sequence"/>
</dbReference>
<feature type="transmembrane region" description="Helical" evidence="3">
    <location>
        <begin position="174"/>
        <end position="199"/>
    </location>
</feature>
<name>A0A8H3ZD56_VENIN</name>
<dbReference type="GO" id="GO:0005783">
    <property type="term" value="C:endoplasmic reticulum"/>
    <property type="evidence" value="ECO:0007669"/>
    <property type="project" value="TreeGrafter"/>
</dbReference>
<evidence type="ECO:0000256" key="2">
    <source>
        <dbReference type="ARBA" id="ARBA00023002"/>
    </source>
</evidence>
<dbReference type="Gene3D" id="3.40.50.720">
    <property type="entry name" value="NAD(P)-binding Rossmann-like Domain"/>
    <property type="match status" value="1"/>
</dbReference>
<dbReference type="EMBL" id="WNWR01000002">
    <property type="protein sequence ID" value="KAE9994734.1"/>
    <property type="molecule type" value="Genomic_DNA"/>
</dbReference>
<evidence type="ECO:0000313" key="5">
    <source>
        <dbReference type="EMBL" id="KAE9994734.1"/>
    </source>
</evidence>
<dbReference type="AlphaFoldDB" id="A0A8H3ZD56"/>
<organism evidence="5 7">
    <name type="scientific">Venturia inaequalis</name>
    <name type="common">Apple scab fungus</name>
    <dbReference type="NCBI Taxonomy" id="5025"/>
    <lineage>
        <taxon>Eukaryota</taxon>
        <taxon>Fungi</taxon>
        <taxon>Dikarya</taxon>
        <taxon>Ascomycota</taxon>
        <taxon>Pezizomycotina</taxon>
        <taxon>Dothideomycetes</taxon>
        <taxon>Pleosporomycetidae</taxon>
        <taxon>Venturiales</taxon>
        <taxon>Venturiaceae</taxon>
        <taxon>Venturia</taxon>
    </lineage>
</organism>
<evidence type="ECO:0000256" key="3">
    <source>
        <dbReference type="SAM" id="Phobius"/>
    </source>
</evidence>
<proteinExistence type="inferred from homology"/>
<dbReference type="GO" id="GO:0016491">
    <property type="term" value="F:oxidoreductase activity"/>
    <property type="evidence" value="ECO:0007669"/>
    <property type="project" value="UniProtKB-KW"/>
</dbReference>
<evidence type="ECO:0000313" key="7">
    <source>
        <dbReference type="Proteomes" id="UP000490939"/>
    </source>
</evidence>
<dbReference type="PRINTS" id="PR00081">
    <property type="entry name" value="GDHRDH"/>
</dbReference>
<dbReference type="InterPro" id="IPR036291">
    <property type="entry name" value="NAD(P)-bd_dom_sf"/>
</dbReference>
<evidence type="ECO:0000256" key="1">
    <source>
        <dbReference type="ARBA" id="ARBA00006484"/>
    </source>
</evidence>
<keyword evidence="3" id="KW-1133">Transmembrane helix</keyword>
<evidence type="ECO:0000313" key="4">
    <source>
        <dbReference type="EMBL" id="KAE9985448.1"/>
    </source>
</evidence>
<gene>
    <name evidence="5" type="ORF">EG327_002998</name>
    <name evidence="4" type="ORF">EG328_007440</name>
</gene>
<evidence type="ECO:0000313" key="6">
    <source>
        <dbReference type="Proteomes" id="UP000447873"/>
    </source>
</evidence>
<reference evidence="5 7" key="1">
    <citation type="submission" date="2019-07" db="EMBL/GenBank/DDBJ databases">
        <title>Venturia inaequalis Genome Resource.</title>
        <authorList>
            <person name="Lichtner F.J."/>
        </authorList>
    </citation>
    <scope>NUCLEOTIDE SEQUENCE [LARGE SCALE GENOMIC DNA]</scope>
    <source>
        <strain evidence="4 6">120213</strain>
        <strain evidence="5 7">DMI_063113</strain>
    </source>
</reference>
<keyword evidence="3" id="KW-0472">Membrane</keyword>
<dbReference type="Proteomes" id="UP000447873">
    <property type="component" value="Unassembled WGS sequence"/>
</dbReference>
<comment type="caution">
    <text evidence="5">The sequence shown here is derived from an EMBL/GenBank/DDBJ whole genome shotgun (WGS) entry which is preliminary data.</text>
</comment>
<dbReference type="InterPro" id="IPR051019">
    <property type="entry name" value="VLCFA-Steroid_DH"/>
</dbReference>